<dbReference type="GO" id="GO:0009279">
    <property type="term" value="C:cell outer membrane"/>
    <property type="evidence" value="ECO:0007669"/>
    <property type="project" value="UniProtKB-SubCell"/>
</dbReference>
<dbReference type="Gene3D" id="1.20.1600.10">
    <property type="entry name" value="Outer membrane efflux proteins (OEP)"/>
    <property type="match status" value="1"/>
</dbReference>
<dbReference type="GO" id="GO:1990281">
    <property type="term" value="C:efflux pump complex"/>
    <property type="evidence" value="ECO:0007669"/>
    <property type="project" value="TreeGrafter"/>
</dbReference>
<dbReference type="GO" id="GO:0015562">
    <property type="term" value="F:efflux transmembrane transporter activity"/>
    <property type="evidence" value="ECO:0007669"/>
    <property type="project" value="InterPro"/>
</dbReference>
<dbReference type="PANTHER" id="PTHR30026">
    <property type="entry name" value="OUTER MEMBRANE PROTEIN TOLC"/>
    <property type="match status" value="1"/>
</dbReference>
<dbReference type="InterPro" id="IPR051906">
    <property type="entry name" value="TolC-like"/>
</dbReference>
<organism evidence="8">
    <name type="scientific">bioreactor metagenome</name>
    <dbReference type="NCBI Taxonomy" id="1076179"/>
    <lineage>
        <taxon>unclassified sequences</taxon>
        <taxon>metagenomes</taxon>
        <taxon>ecological metagenomes</taxon>
    </lineage>
</organism>
<dbReference type="PANTHER" id="PTHR30026:SF20">
    <property type="entry name" value="OUTER MEMBRANE PROTEIN TOLC"/>
    <property type="match status" value="1"/>
</dbReference>
<feature type="coiled-coil region" evidence="7">
    <location>
        <begin position="151"/>
        <end position="216"/>
    </location>
</feature>
<gene>
    <name evidence="8" type="ORF">SDC9_00755</name>
</gene>
<name>A0A644SKW1_9ZZZZ</name>
<accession>A0A644SKW1</accession>
<keyword evidence="6" id="KW-0998">Cell outer membrane</keyword>
<evidence type="ECO:0000313" key="8">
    <source>
        <dbReference type="EMBL" id="MPL55285.1"/>
    </source>
</evidence>
<proteinExistence type="predicted"/>
<dbReference type="GO" id="GO:0015288">
    <property type="term" value="F:porin activity"/>
    <property type="evidence" value="ECO:0007669"/>
    <property type="project" value="TreeGrafter"/>
</dbReference>
<evidence type="ECO:0000256" key="3">
    <source>
        <dbReference type="ARBA" id="ARBA00022452"/>
    </source>
</evidence>
<evidence type="ECO:0008006" key="9">
    <source>
        <dbReference type="Google" id="ProtNLM"/>
    </source>
</evidence>
<keyword evidence="7" id="KW-0175">Coiled coil</keyword>
<dbReference type="EMBL" id="VSSQ01000001">
    <property type="protein sequence ID" value="MPL55285.1"/>
    <property type="molecule type" value="Genomic_DNA"/>
</dbReference>
<sequence length="433" mass="49259">MKNWIKIFALTAFSTQMYAQKSLTIDEAVSYALENNVNVKKAKIDQTIAQQKVKETVGIGLPQVSGQAKYTNYIKIPVMFVTFPGSTEVSEFPMAQKQNINTGITVSQLLFNGSYIVGLESAKTYKETASLIEEKTEISIKEAVMMTYAGVLATEENIKTLEENKRVLEKNLNDTRQVYKTGLTELQSVEQLEYSYKNLSTVIENLKRTKNKLNNGLKYLIGFPLEEKLELTSTFDEVLDKNKQLIARESYDFSNHIDLKLKQNQVRVNQLLLKLEKSKALPSLSTFFSTNANALGSSLDDLRWNYPTLWGIQLDVPIFSGLQRHWKTEQAKLNLVKAQLDKEDAEKQLQSEYYQKATDYENALASYNTAEDLVKLSSEIYRKQNVKFKEGLGTSFELSQAENQLYEAQTKYYQAAIELIQAKVQLDKAKGIL</sequence>
<dbReference type="Pfam" id="PF02321">
    <property type="entry name" value="OEP"/>
    <property type="match status" value="1"/>
</dbReference>
<dbReference type="SUPFAM" id="SSF56954">
    <property type="entry name" value="Outer membrane efflux proteins (OEP)"/>
    <property type="match status" value="1"/>
</dbReference>
<comment type="subcellular location">
    <subcellularLocation>
        <location evidence="1">Cell outer membrane</location>
    </subcellularLocation>
</comment>
<keyword evidence="4" id="KW-0812">Transmembrane</keyword>
<protein>
    <recommendedName>
        <fullName evidence="9">Outer membrane protein TolC</fullName>
    </recommendedName>
</protein>
<evidence type="ECO:0000256" key="5">
    <source>
        <dbReference type="ARBA" id="ARBA00023136"/>
    </source>
</evidence>
<comment type="caution">
    <text evidence="8">The sequence shown here is derived from an EMBL/GenBank/DDBJ whole genome shotgun (WGS) entry which is preliminary data.</text>
</comment>
<keyword evidence="3" id="KW-1134">Transmembrane beta strand</keyword>
<keyword evidence="5" id="KW-0472">Membrane</keyword>
<evidence type="ECO:0000256" key="1">
    <source>
        <dbReference type="ARBA" id="ARBA00004442"/>
    </source>
</evidence>
<dbReference type="InterPro" id="IPR003423">
    <property type="entry name" value="OMP_efflux"/>
</dbReference>
<dbReference type="AlphaFoldDB" id="A0A644SKW1"/>
<keyword evidence="2" id="KW-0813">Transport</keyword>
<evidence type="ECO:0000256" key="2">
    <source>
        <dbReference type="ARBA" id="ARBA00022448"/>
    </source>
</evidence>
<evidence type="ECO:0000256" key="4">
    <source>
        <dbReference type="ARBA" id="ARBA00022692"/>
    </source>
</evidence>
<evidence type="ECO:0000256" key="6">
    <source>
        <dbReference type="ARBA" id="ARBA00023237"/>
    </source>
</evidence>
<evidence type="ECO:0000256" key="7">
    <source>
        <dbReference type="SAM" id="Coils"/>
    </source>
</evidence>
<reference evidence="8" key="1">
    <citation type="submission" date="2019-08" db="EMBL/GenBank/DDBJ databases">
        <authorList>
            <person name="Kucharzyk K."/>
            <person name="Murdoch R.W."/>
            <person name="Higgins S."/>
            <person name="Loffler F."/>
        </authorList>
    </citation>
    <scope>NUCLEOTIDE SEQUENCE</scope>
</reference>